<sequence>MKNSYSKFYQIRRKHVFLSQIFVAVFPPIMRNVAYSLNLAGKVRVYFQISGYALGSYMLPLSLFDKDSNDFPKLDFGKTPYVYVASDDSDILLKKIKFILTNTDIGDEATKTAYAISTMSKAYNTAINQKKAWSANSTTLSVTSKLTKQEAATLRGVLYTTNTPPDESTPVFDAWRAPADGTTIEFKVATTAVFLNNAPSTRTRLSGFNMDKDVELSVYSGIPNGTLVTTYK</sequence>
<protein>
    <submittedName>
        <fullName evidence="1">Uncharacterized protein</fullName>
    </submittedName>
</protein>
<organism evidence="1 2">
    <name type="scientific">Ancylostoma caninum</name>
    <name type="common">Dog hookworm</name>
    <dbReference type="NCBI Taxonomy" id="29170"/>
    <lineage>
        <taxon>Eukaryota</taxon>
        <taxon>Metazoa</taxon>
        <taxon>Ecdysozoa</taxon>
        <taxon>Nematoda</taxon>
        <taxon>Chromadorea</taxon>
        <taxon>Rhabditida</taxon>
        <taxon>Rhabditina</taxon>
        <taxon>Rhabditomorpha</taxon>
        <taxon>Strongyloidea</taxon>
        <taxon>Ancylostomatidae</taxon>
        <taxon>Ancylostomatinae</taxon>
        <taxon>Ancylostoma</taxon>
    </lineage>
</organism>
<accession>A0A368FA98</accession>
<evidence type="ECO:0000313" key="1">
    <source>
        <dbReference type="EMBL" id="RCN29066.1"/>
    </source>
</evidence>
<dbReference type="STRING" id="29170.A0A368FA98"/>
<name>A0A368FA98_ANCCA</name>
<evidence type="ECO:0000313" key="2">
    <source>
        <dbReference type="Proteomes" id="UP000252519"/>
    </source>
</evidence>
<dbReference type="InterPro" id="IPR005071">
    <property type="entry name" value="Glycoprotein"/>
</dbReference>
<dbReference type="AlphaFoldDB" id="A0A368FA98"/>
<proteinExistence type="predicted"/>
<dbReference type="EMBL" id="JOJR01002150">
    <property type="protein sequence ID" value="RCN29066.1"/>
    <property type="molecule type" value="Genomic_DNA"/>
</dbReference>
<comment type="caution">
    <text evidence="1">The sequence shown here is derived from an EMBL/GenBank/DDBJ whole genome shotgun (WGS) entry which is preliminary data.</text>
</comment>
<dbReference type="Pfam" id="PF03409">
    <property type="entry name" value="Glycoprotein"/>
    <property type="match status" value="1"/>
</dbReference>
<dbReference type="Proteomes" id="UP000252519">
    <property type="component" value="Unassembled WGS sequence"/>
</dbReference>
<reference evidence="1 2" key="1">
    <citation type="submission" date="2014-10" db="EMBL/GenBank/DDBJ databases">
        <title>Draft genome of the hookworm Ancylostoma caninum.</title>
        <authorList>
            <person name="Mitreva M."/>
        </authorList>
    </citation>
    <scope>NUCLEOTIDE SEQUENCE [LARGE SCALE GENOMIC DNA]</scope>
    <source>
        <strain evidence="1 2">Baltimore</strain>
    </source>
</reference>
<keyword evidence="2" id="KW-1185">Reference proteome</keyword>
<dbReference type="OrthoDB" id="5848490at2759"/>
<gene>
    <name evidence="1" type="ORF">ANCCAN_25182</name>
</gene>